<comment type="caution">
    <text evidence="5">The sequence shown here is derived from an EMBL/GenBank/DDBJ whole genome shotgun (WGS) entry which is preliminary data.</text>
</comment>
<dbReference type="GO" id="GO:0004869">
    <property type="term" value="F:cysteine-type endopeptidase inhibitor activity"/>
    <property type="evidence" value="ECO:0007669"/>
    <property type="project" value="UniProtKB-KW"/>
</dbReference>
<dbReference type="Gene3D" id="3.10.450.10">
    <property type="match status" value="1"/>
</dbReference>
<dbReference type="InterPro" id="IPR046350">
    <property type="entry name" value="Cystatin_sf"/>
</dbReference>
<evidence type="ECO:0000256" key="1">
    <source>
        <dbReference type="ARBA" id="ARBA00022690"/>
    </source>
</evidence>
<evidence type="ECO:0000313" key="5">
    <source>
        <dbReference type="EMBL" id="CAA0836521.1"/>
    </source>
</evidence>
<keyword evidence="2" id="KW-0789">Thiol protease inhibitor</keyword>
<evidence type="ECO:0000259" key="4">
    <source>
        <dbReference type="Pfam" id="PF16845"/>
    </source>
</evidence>
<dbReference type="AlphaFoldDB" id="A0A9N7RPV0"/>
<dbReference type="Proteomes" id="UP001153555">
    <property type="component" value="Unassembled WGS sequence"/>
</dbReference>
<sequence>MAPNFVFFIVFVSLSSLKSLAEPHEWTPINPGDPEVVNLAKYGLVEENQRDSRSLKFVSIVRGQYVEIDDGRPEYVPIIRYKLVISADDEKNIRKQYEEILSESLEASVVLLDSFKELKN</sequence>
<feature type="chain" id="PRO_5040469753" evidence="3">
    <location>
        <begin position="22"/>
        <end position="120"/>
    </location>
</feature>
<dbReference type="InterPro" id="IPR000010">
    <property type="entry name" value="Cystatin_dom"/>
</dbReference>
<organism evidence="5 6">
    <name type="scientific">Striga hermonthica</name>
    <name type="common">Purple witchweed</name>
    <name type="synonym">Buchnera hermonthica</name>
    <dbReference type="NCBI Taxonomy" id="68872"/>
    <lineage>
        <taxon>Eukaryota</taxon>
        <taxon>Viridiplantae</taxon>
        <taxon>Streptophyta</taxon>
        <taxon>Embryophyta</taxon>
        <taxon>Tracheophyta</taxon>
        <taxon>Spermatophyta</taxon>
        <taxon>Magnoliopsida</taxon>
        <taxon>eudicotyledons</taxon>
        <taxon>Gunneridae</taxon>
        <taxon>Pentapetalae</taxon>
        <taxon>asterids</taxon>
        <taxon>lamiids</taxon>
        <taxon>Lamiales</taxon>
        <taxon>Orobanchaceae</taxon>
        <taxon>Buchnereae</taxon>
        <taxon>Striga</taxon>
    </lineage>
</organism>
<evidence type="ECO:0000256" key="2">
    <source>
        <dbReference type="ARBA" id="ARBA00022704"/>
    </source>
</evidence>
<feature type="domain" description="Cystatin" evidence="4">
    <location>
        <begin position="33"/>
        <end position="118"/>
    </location>
</feature>
<dbReference type="OrthoDB" id="2016588at2759"/>
<reference evidence="5" key="1">
    <citation type="submission" date="2019-12" db="EMBL/GenBank/DDBJ databases">
        <authorList>
            <person name="Scholes J."/>
        </authorList>
    </citation>
    <scope>NUCLEOTIDE SEQUENCE</scope>
</reference>
<evidence type="ECO:0000313" key="6">
    <source>
        <dbReference type="Proteomes" id="UP001153555"/>
    </source>
</evidence>
<keyword evidence="3" id="KW-0732">Signal</keyword>
<proteinExistence type="predicted"/>
<evidence type="ECO:0000256" key="3">
    <source>
        <dbReference type="SAM" id="SignalP"/>
    </source>
</evidence>
<dbReference type="PANTHER" id="PTHR47364:SF2">
    <property type="entry name" value="CYSTEINE PROTEINASE INHIBITOR 5"/>
    <property type="match status" value="1"/>
</dbReference>
<gene>
    <name evidence="5" type="ORF">SHERM_03602</name>
</gene>
<accession>A0A9N7RPV0</accession>
<feature type="signal peptide" evidence="3">
    <location>
        <begin position="1"/>
        <end position="21"/>
    </location>
</feature>
<name>A0A9N7RPV0_STRHE</name>
<keyword evidence="1" id="KW-0646">Protease inhibitor</keyword>
<dbReference type="SUPFAM" id="SSF54403">
    <property type="entry name" value="Cystatin/monellin"/>
    <property type="match status" value="1"/>
</dbReference>
<protein>
    <submittedName>
        <fullName evidence="5">Cysteine proteinase inhibitor 4</fullName>
    </submittedName>
</protein>
<dbReference type="PANTHER" id="PTHR47364">
    <property type="entry name" value="CYSTEINE PROTEINASE INHIBITOR 5"/>
    <property type="match status" value="1"/>
</dbReference>
<keyword evidence="6" id="KW-1185">Reference proteome</keyword>
<dbReference type="EMBL" id="CACSLK010030184">
    <property type="protein sequence ID" value="CAA0836521.1"/>
    <property type="molecule type" value="Genomic_DNA"/>
</dbReference>
<dbReference type="Pfam" id="PF16845">
    <property type="entry name" value="SQAPI"/>
    <property type="match status" value="1"/>
</dbReference>